<name>A0A9E7ZL87_9HYPH</name>
<accession>A0A9E7ZL87</accession>
<gene>
    <name evidence="2" type="ORF">NWE54_03770</name>
</gene>
<feature type="chain" id="PRO_5038343941" description="Imelysin-like domain-containing protein" evidence="1">
    <location>
        <begin position="26"/>
        <end position="259"/>
    </location>
</feature>
<dbReference type="AlphaFoldDB" id="A0A9E7ZL87"/>
<evidence type="ECO:0000313" key="2">
    <source>
        <dbReference type="EMBL" id="UZF87915.1"/>
    </source>
</evidence>
<sequence length="259" mass="27438">MIRIRSIARIAAMAGLCLLAPAARAELPANGKAYHDAAFASVESLLKLYNGKPTLPRLSDPIDGKVLADVWNVPAILGKPPYPAENLSALLDIIEKQARILQAYALFSPQPGRKQPDQTANAVEFQDELTRGRVFLLQAVGGASSALYDFASNLQEADKTEARVKGLRQMRLGLQEIVVGSALALRGTGLRDPNRLLIARAFAENAAGIAASLTPPDRNALVSALQGVSPSLKPDAQKAISDFAATIAATPCEGFCTVN</sequence>
<keyword evidence="1" id="KW-0732">Signal</keyword>
<proteinExistence type="predicted"/>
<evidence type="ECO:0008006" key="3">
    <source>
        <dbReference type="Google" id="ProtNLM"/>
    </source>
</evidence>
<reference evidence="2" key="1">
    <citation type="submission" date="2022-08" db="EMBL/GenBank/DDBJ databases">
        <title>Complete Genome Sequences of 2 Bosea sp. soil isolates.</title>
        <authorList>
            <person name="Alvarez Arevalo M."/>
            <person name="Sterndorff E.B."/>
            <person name="Faurdal D."/>
            <person name="Joergensen T.S."/>
            <person name="Weber T."/>
        </authorList>
    </citation>
    <scope>NUCLEOTIDE SEQUENCE</scope>
    <source>
        <strain evidence="2">NBC_00436</strain>
    </source>
</reference>
<protein>
    <recommendedName>
        <fullName evidence="3">Imelysin-like domain-containing protein</fullName>
    </recommendedName>
</protein>
<organism evidence="2">
    <name type="scientific">Bosea sp. NBC_00436</name>
    <dbReference type="NCBI Taxonomy" id="2969620"/>
    <lineage>
        <taxon>Bacteria</taxon>
        <taxon>Pseudomonadati</taxon>
        <taxon>Pseudomonadota</taxon>
        <taxon>Alphaproteobacteria</taxon>
        <taxon>Hyphomicrobiales</taxon>
        <taxon>Boseaceae</taxon>
        <taxon>Bosea</taxon>
    </lineage>
</organism>
<dbReference type="EMBL" id="CP102774">
    <property type="protein sequence ID" value="UZF87915.1"/>
    <property type="molecule type" value="Genomic_DNA"/>
</dbReference>
<feature type="signal peptide" evidence="1">
    <location>
        <begin position="1"/>
        <end position="25"/>
    </location>
</feature>
<evidence type="ECO:0000256" key="1">
    <source>
        <dbReference type="SAM" id="SignalP"/>
    </source>
</evidence>